<keyword evidence="12" id="KW-0407">Ion channel</keyword>
<dbReference type="GO" id="GO:0005886">
    <property type="term" value="C:plasma membrane"/>
    <property type="evidence" value="ECO:0007669"/>
    <property type="project" value="UniProtKB-SubCell"/>
</dbReference>
<protein>
    <recommendedName>
        <fullName evidence="22">Ionotropic receptor</fullName>
    </recommendedName>
</protein>
<evidence type="ECO:0000256" key="13">
    <source>
        <dbReference type="PIRSR" id="PIRSR601508-1"/>
    </source>
</evidence>
<dbReference type="Pfam" id="PF00060">
    <property type="entry name" value="Lig_chan"/>
    <property type="match status" value="1"/>
</dbReference>
<evidence type="ECO:0000313" key="20">
    <source>
        <dbReference type="EnsemblMetazoa" id="XP_014241249.1"/>
    </source>
</evidence>
<dbReference type="GO" id="GO:0038023">
    <property type="term" value="F:signaling receptor activity"/>
    <property type="evidence" value="ECO:0007669"/>
    <property type="project" value="InterPro"/>
</dbReference>
<evidence type="ECO:0000256" key="9">
    <source>
        <dbReference type="ARBA" id="ARBA00023170"/>
    </source>
</evidence>
<feature type="transmembrane region" description="Helical" evidence="16">
    <location>
        <begin position="599"/>
        <end position="615"/>
    </location>
</feature>
<sequence length="862" mass="98878">MLKLLAFLAINLDIFANCYYQNSIVGRSNDTLVVIVDPFFMYPKYKGIENKLRSILNEALLNNLKLNAVDVVYHMSTKVSLKHDTTAVLSITSCKDLWNFYQSQGKDNGILYLSFTDPNCPRLPAHVGLTLPLHRVGKEISQILLDLRSQKILDWRNTAVIYDDTINEDIVTEILKVLTQPIPLSTSYNSIAKYFLTNIHEVEWKRRKYIFDVLVHLPPTNLMSNFLVVVNPEIIPIVIEVAKSLNLLEPTTQWLFINSRRFRTKANNISNYIQLVEEGENLAFMFNTSKIDQNCNFGLECNMVEIAESFMLALARTIEVESKLANDVSEEEWEVMKLTKVERREMLLNIMKKAQKNLGKCDNCTVWKFKASETWGMDFLKNKRKIDLLDVGFWSPRPGPMLTDSLYPNIAHGFRGRVIPIATIHYPPWQIVKYNENGQPKEFKGVTFEIINQLALSLNFTYEIILLSNGTSTNNSIRTYKFDESLGEVVLDASVEFIAWDQIVRLINEKKIMLGGVAFTITEDRKEYVNFSSYISLESYAFLVSRPKELSRALLFILPFSTDTWLCIIAAILVMTPLLNFVHRITPYYDHFSHRGKGGFLKMMNCFWYLYGALLQQGGGVLPDADSGRLVIGTWWLVVLVIITTYSGNLVAFLTFPKMDKAISNVDQLMAKRDSLTWGLPKITTLHKLLKSTDSLKFNHLSDAAELHTEITPDIVARIQAGKHIYIARKSVLLFIMKQEFLRTNRCDFSIGEEQFLPEKLAIALPTNSPYLNIINKQIYKMHKVGLIEKWLVDYLPKKDRCWSSTLSSESNTHTVNMDDMQGSFFLLFLGVACGILLIIGEYFYNRWKISKEKSVIHPFVS</sequence>
<dbReference type="Gene3D" id="1.10.287.70">
    <property type="match status" value="1"/>
</dbReference>
<dbReference type="GO" id="GO:0015276">
    <property type="term" value="F:ligand-gated monoatomic ion channel activity"/>
    <property type="evidence" value="ECO:0007669"/>
    <property type="project" value="InterPro"/>
</dbReference>
<keyword evidence="10" id="KW-0325">Glycoprotein</keyword>
<feature type="site" description="Interaction with the cone snail toxin Con-ikot-ikot" evidence="14">
    <location>
        <position position="781"/>
    </location>
</feature>
<organism evidence="20 21">
    <name type="scientific">Cimex lectularius</name>
    <name type="common">Bed bug</name>
    <name type="synonym">Acanthia lectularia</name>
    <dbReference type="NCBI Taxonomy" id="79782"/>
    <lineage>
        <taxon>Eukaryota</taxon>
        <taxon>Metazoa</taxon>
        <taxon>Ecdysozoa</taxon>
        <taxon>Arthropoda</taxon>
        <taxon>Hexapoda</taxon>
        <taxon>Insecta</taxon>
        <taxon>Pterygota</taxon>
        <taxon>Neoptera</taxon>
        <taxon>Paraneoptera</taxon>
        <taxon>Hemiptera</taxon>
        <taxon>Heteroptera</taxon>
        <taxon>Panheteroptera</taxon>
        <taxon>Cimicomorpha</taxon>
        <taxon>Cimicidae</taxon>
        <taxon>Cimex</taxon>
    </lineage>
</organism>
<keyword evidence="9" id="KW-0675">Receptor</keyword>
<keyword evidence="7" id="KW-0406">Ion transport</keyword>
<reference evidence="20" key="1">
    <citation type="submission" date="2022-01" db="UniProtKB">
        <authorList>
            <consortium name="EnsemblMetazoa"/>
        </authorList>
    </citation>
    <scope>IDENTIFICATION</scope>
</reference>
<evidence type="ECO:0000259" key="19">
    <source>
        <dbReference type="Pfam" id="PF10613"/>
    </source>
</evidence>
<dbReference type="OrthoDB" id="5984008at2759"/>
<keyword evidence="5 16" id="KW-0812">Transmembrane</keyword>
<evidence type="ECO:0000256" key="10">
    <source>
        <dbReference type="ARBA" id="ARBA00023180"/>
    </source>
</evidence>
<comment type="subcellular location">
    <subcellularLocation>
        <location evidence="1">Cell membrane</location>
        <topology evidence="1">Multi-pass membrane protein</topology>
    </subcellularLocation>
</comment>
<evidence type="ECO:0000256" key="3">
    <source>
        <dbReference type="ARBA" id="ARBA00022448"/>
    </source>
</evidence>
<dbReference type="EnsemblMetazoa" id="XM_014385763.2">
    <property type="protein sequence ID" value="XP_014241249.1"/>
    <property type="gene ID" value="LOC106661976"/>
</dbReference>
<dbReference type="KEGG" id="clec:106661976"/>
<dbReference type="AlphaFoldDB" id="A0A8I6RCI9"/>
<dbReference type="OMA" id="HIDRMFR"/>
<evidence type="ECO:0000256" key="11">
    <source>
        <dbReference type="ARBA" id="ARBA00023286"/>
    </source>
</evidence>
<dbReference type="PRINTS" id="PR00177">
    <property type="entry name" value="NMDARECEPTOR"/>
</dbReference>
<evidence type="ECO:0008006" key="22">
    <source>
        <dbReference type="Google" id="ProtNLM"/>
    </source>
</evidence>
<keyword evidence="15" id="KW-1015">Disulfide bond</keyword>
<dbReference type="InterPro" id="IPR001508">
    <property type="entry name" value="Iono_Glu_rcpt_met"/>
</dbReference>
<feature type="signal peptide" evidence="17">
    <location>
        <begin position="1"/>
        <end position="16"/>
    </location>
</feature>
<proteinExistence type="inferred from homology"/>
<keyword evidence="4" id="KW-1003">Cell membrane</keyword>
<feature type="binding site" evidence="13">
    <location>
        <position position="525"/>
    </location>
    <ligand>
        <name>L-glutamate</name>
        <dbReference type="ChEBI" id="CHEBI:29985"/>
    </ligand>
</feature>
<feature type="site" description="Interaction with the cone snail toxin Con-ikot-ikot" evidence="14">
    <location>
        <position position="691"/>
    </location>
</feature>
<evidence type="ECO:0000256" key="16">
    <source>
        <dbReference type="SAM" id="Phobius"/>
    </source>
</evidence>
<feature type="domain" description="Ionotropic glutamate receptor L-glutamate and glycine-binding" evidence="19">
    <location>
        <begin position="419"/>
        <end position="547"/>
    </location>
</feature>
<evidence type="ECO:0000256" key="12">
    <source>
        <dbReference type="ARBA" id="ARBA00023303"/>
    </source>
</evidence>
<evidence type="ECO:0000313" key="21">
    <source>
        <dbReference type="Proteomes" id="UP000494040"/>
    </source>
</evidence>
<dbReference type="GeneID" id="106661976"/>
<keyword evidence="17" id="KW-0732">Signal</keyword>
<dbReference type="Gene3D" id="3.40.190.10">
    <property type="entry name" value="Periplasmic binding protein-like II"/>
    <property type="match status" value="1"/>
</dbReference>
<feature type="site" description="Crucial to convey clamshell closure to channel opening" evidence="14">
    <location>
        <position position="663"/>
    </location>
</feature>
<evidence type="ECO:0000256" key="5">
    <source>
        <dbReference type="ARBA" id="ARBA00022692"/>
    </source>
</evidence>
<evidence type="ECO:0000256" key="6">
    <source>
        <dbReference type="ARBA" id="ARBA00022989"/>
    </source>
</evidence>
<evidence type="ECO:0000256" key="15">
    <source>
        <dbReference type="PIRSR" id="PIRSR601508-3"/>
    </source>
</evidence>
<keyword evidence="21" id="KW-1185">Reference proteome</keyword>
<dbReference type="RefSeq" id="XP_014241249.1">
    <property type="nucleotide sequence ID" value="XM_014385763.2"/>
</dbReference>
<accession>A0A8I6RCI9</accession>
<dbReference type="GO" id="GO:0050906">
    <property type="term" value="P:detection of stimulus involved in sensory perception"/>
    <property type="evidence" value="ECO:0007669"/>
    <property type="project" value="UniProtKB-ARBA"/>
</dbReference>
<evidence type="ECO:0000259" key="18">
    <source>
        <dbReference type="Pfam" id="PF00060"/>
    </source>
</evidence>
<evidence type="ECO:0000256" key="7">
    <source>
        <dbReference type="ARBA" id="ARBA00023065"/>
    </source>
</evidence>
<name>A0A8I6RCI9_CIMLE</name>
<keyword evidence="3" id="KW-0813">Transport</keyword>
<dbReference type="InterPro" id="IPR001320">
    <property type="entry name" value="Iontro_rcpt_C"/>
</dbReference>
<evidence type="ECO:0000256" key="8">
    <source>
        <dbReference type="ARBA" id="ARBA00023136"/>
    </source>
</evidence>
<feature type="chain" id="PRO_5035305803" description="Ionotropic receptor" evidence="17">
    <location>
        <begin position="17"/>
        <end position="862"/>
    </location>
</feature>
<evidence type="ECO:0000256" key="1">
    <source>
        <dbReference type="ARBA" id="ARBA00004651"/>
    </source>
</evidence>
<keyword evidence="6 16" id="KW-1133">Transmembrane helix</keyword>
<keyword evidence="11" id="KW-1071">Ligand-gated ion channel</keyword>
<evidence type="ECO:0000256" key="4">
    <source>
        <dbReference type="ARBA" id="ARBA00022475"/>
    </source>
</evidence>
<evidence type="ECO:0000256" key="2">
    <source>
        <dbReference type="ARBA" id="ARBA00008685"/>
    </source>
</evidence>
<dbReference type="PANTHER" id="PTHR42643:SF24">
    <property type="entry name" value="IONOTROPIC RECEPTOR 60A"/>
    <property type="match status" value="1"/>
</dbReference>
<feature type="disulfide bond" evidence="15">
    <location>
        <begin position="747"/>
        <end position="802"/>
    </location>
</feature>
<evidence type="ECO:0000256" key="14">
    <source>
        <dbReference type="PIRSR" id="PIRSR601508-2"/>
    </source>
</evidence>
<feature type="transmembrane region" description="Helical" evidence="16">
    <location>
        <begin position="635"/>
        <end position="656"/>
    </location>
</feature>
<comment type="similarity">
    <text evidence="2">Belongs to the glutamate-gated ion channel (TC 1.A.10.1) family.</text>
</comment>
<feature type="domain" description="Ionotropic glutamate receptor C-terminal" evidence="18">
    <location>
        <begin position="561"/>
        <end position="832"/>
    </location>
</feature>
<dbReference type="CTD" id="42471"/>
<feature type="transmembrane region" description="Helical" evidence="16">
    <location>
        <begin position="825"/>
        <end position="845"/>
    </location>
</feature>
<dbReference type="Pfam" id="PF10613">
    <property type="entry name" value="Lig_chan-Glu_bd"/>
    <property type="match status" value="1"/>
</dbReference>
<dbReference type="Proteomes" id="UP000494040">
    <property type="component" value="Unassembled WGS sequence"/>
</dbReference>
<feature type="transmembrane region" description="Helical" evidence="16">
    <location>
        <begin position="553"/>
        <end position="579"/>
    </location>
</feature>
<keyword evidence="8 16" id="KW-0472">Membrane</keyword>
<dbReference type="FunFam" id="1.10.287.70:FF:000143">
    <property type="entry name" value="Probable glutamate receptor"/>
    <property type="match status" value="1"/>
</dbReference>
<evidence type="ECO:0000256" key="17">
    <source>
        <dbReference type="SAM" id="SignalP"/>
    </source>
</evidence>
<dbReference type="InterPro" id="IPR052192">
    <property type="entry name" value="Insect_Ionotropic_Sensory_Rcpt"/>
</dbReference>
<dbReference type="InterPro" id="IPR019594">
    <property type="entry name" value="Glu/Gly-bd"/>
</dbReference>
<dbReference type="SUPFAM" id="SSF53850">
    <property type="entry name" value="Periplasmic binding protein-like II"/>
    <property type="match status" value="1"/>
</dbReference>
<dbReference type="PANTHER" id="PTHR42643">
    <property type="entry name" value="IONOTROPIC RECEPTOR 20A-RELATED"/>
    <property type="match status" value="1"/>
</dbReference>
<feature type="binding site" evidence="13">
    <location>
        <position position="520"/>
    </location>
    <ligand>
        <name>L-glutamate</name>
        <dbReference type="ChEBI" id="CHEBI:29985"/>
    </ligand>
</feature>